<dbReference type="AlphaFoldDB" id="A0A2T4UCN8"/>
<proteinExistence type="predicted"/>
<gene>
    <name evidence="2" type="ORF">C7Y72_20595</name>
</gene>
<evidence type="ECO:0000256" key="1">
    <source>
        <dbReference type="SAM" id="Phobius"/>
    </source>
</evidence>
<accession>A0A2T4UCN8</accession>
<feature type="transmembrane region" description="Helical" evidence="1">
    <location>
        <begin position="95"/>
        <end position="114"/>
    </location>
</feature>
<keyword evidence="1" id="KW-0472">Membrane</keyword>
<dbReference type="Proteomes" id="UP000240739">
    <property type="component" value="Unassembled WGS sequence"/>
</dbReference>
<dbReference type="EMBL" id="PYYB01000004">
    <property type="protein sequence ID" value="PTL54972.1"/>
    <property type="molecule type" value="Genomic_DNA"/>
</dbReference>
<keyword evidence="1" id="KW-0812">Transmembrane</keyword>
<evidence type="ECO:0000313" key="3">
    <source>
        <dbReference type="Proteomes" id="UP000240739"/>
    </source>
</evidence>
<keyword evidence="3" id="KW-1185">Reference proteome</keyword>
<organism evidence="2 3">
    <name type="scientific">Paraconexibacter algicola</name>
    <dbReference type="NCBI Taxonomy" id="2133960"/>
    <lineage>
        <taxon>Bacteria</taxon>
        <taxon>Bacillati</taxon>
        <taxon>Actinomycetota</taxon>
        <taxon>Thermoleophilia</taxon>
        <taxon>Solirubrobacterales</taxon>
        <taxon>Paraconexibacteraceae</taxon>
        <taxon>Paraconexibacter</taxon>
    </lineage>
</organism>
<reference evidence="2 3" key="1">
    <citation type="submission" date="2018-03" db="EMBL/GenBank/DDBJ databases">
        <title>Aquarubrobacter algicola gen. nov., sp. nov., a novel actinobacterium isolated from shallow eutrophic lake during the end of cyanobacterial harmful algal blooms.</title>
        <authorList>
            <person name="Chun S.J."/>
        </authorList>
    </citation>
    <scope>NUCLEOTIDE SEQUENCE [LARGE SCALE GENOMIC DNA]</scope>
    <source>
        <strain evidence="2 3">Seoho-28</strain>
    </source>
</reference>
<comment type="caution">
    <text evidence="2">The sequence shown here is derived from an EMBL/GenBank/DDBJ whole genome shotgun (WGS) entry which is preliminary data.</text>
</comment>
<evidence type="ECO:0000313" key="2">
    <source>
        <dbReference type="EMBL" id="PTL54972.1"/>
    </source>
</evidence>
<protein>
    <recommendedName>
        <fullName evidence="4">DUF4267 domain-containing protein</fullName>
    </recommendedName>
</protein>
<dbReference type="RefSeq" id="WP_107571073.1">
    <property type="nucleotide sequence ID" value="NZ_PYYB01000004.1"/>
</dbReference>
<sequence>MSTTRLALGATRALVGLAAWTAPDQTVTVFGIDRERHDRFVSRLFGARDFALGASVLAADPQHLRAATTVGVLVDSVDAIAGFDEYRRGTLSTRAFVLGPCGAVLLAVLGVLVLREESAGTVAG</sequence>
<name>A0A2T4UCN8_9ACTN</name>
<dbReference type="OrthoDB" id="4752947at2"/>
<evidence type="ECO:0008006" key="4">
    <source>
        <dbReference type="Google" id="ProtNLM"/>
    </source>
</evidence>
<keyword evidence="1" id="KW-1133">Transmembrane helix</keyword>